<evidence type="ECO:0000256" key="1">
    <source>
        <dbReference type="ARBA" id="ARBA00022490"/>
    </source>
</evidence>
<name>A0A849IBG1_9HYPH</name>
<sequence>MTARRALTLAVDNLAERGPVQAEAMRIAEAVLFAAPEPVGEQELAARLPAGADAGRVLADLERAYAGRGVNLVRVEGKWAFRTAADLAFALAREAPEPQKLSRAAMEVLAIIAYHQPTTRAEIEEIRGVTTSKGTLDVLLETGWIRMRGRRKSPGRPVTFGTTAEFLRHFGLNAITDLPGLEELQGLGLLEGKLPGDLVPVPSDDTALDEDEEPLDLAAMALGPVADETE</sequence>
<evidence type="ECO:0000256" key="3">
    <source>
        <dbReference type="ARBA" id="ARBA00022829"/>
    </source>
</evidence>
<accession>A0A849IBG1</accession>
<evidence type="ECO:0000313" key="5">
    <source>
        <dbReference type="EMBL" id="NNM73380.1"/>
    </source>
</evidence>
<dbReference type="RefSeq" id="WP_171218835.1">
    <property type="nucleotide sequence ID" value="NZ_JABEPP010000003.1"/>
</dbReference>
<dbReference type="SUPFAM" id="SSF46785">
    <property type="entry name" value="Winged helix' DNA-binding domain"/>
    <property type="match status" value="2"/>
</dbReference>
<dbReference type="InterPro" id="IPR005234">
    <property type="entry name" value="ScpB_csome_segregation"/>
</dbReference>
<dbReference type="NCBIfam" id="TIGR00281">
    <property type="entry name" value="SMC-Scp complex subunit ScpB"/>
    <property type="match status" value="1"/>
</dbReference>
<dbReference type="GO" id="GO:0051301">
    <property type="term" value="P:cell division"/>
    <property type="evidence" value="ECO:0007669"/>
    <property type="project" value="UniProtKB-KW"/>
</dbReference>
<proteinExistence type="predicted"/>
<dbReference type="EMBL" id="JABEPP010000003">
    <property type="protein sequence ID" value="NNM73380.1"/>
    <property type="molecule type" value="Genomic_DNA"/>
</dbReference>
<keyword evidence="6" id="KW-1185">Reference proteome</keyword>
<dbReference type="PANTHER" id="PTHR34298:SF2">
    <property type="entry name" value="SEGREGATION AND CONDENSATION PROTEIN B"/>
    <property type="match status" value="1"/>
</dbReference>
<keyword evidence="3" id="KW-0159">Chromosome partition</keyword>
<dbReference type="InterPro" id="IPR036388">
    <property type="entry name" value="WH-like_DNA-bd_sf"/>
</dbReference>
<evidence type="ECO:0000313" key="6">
    <source>
        <dbReference type="Proteomes" id="UP000564885"/>
    </source>
</evidence>
<organism evidence="5 6">
    <name type="scientific">Enterovirga aerilata</name>
    <dbReference type="NCBI Taxonomy" id="2730920"/>
    <lineage>
        <taxon>Bacteria</taxon>
        <taxon>Pseudomonadati</taxon>
        <taxon>Pseudomonadota</taxon>
        <taxon>Alphaproteobacteria</taxon>
        <taxon>Hyphomicrobiales</taxon>
        <taxon>Methylobacteriaceae</taxon>
        <taxon>Enterovirga</taxon>
    </lineage>
</organism>
<keyword evidence="2" id="KW-0132">Cell division</keyword>
<dbReference type="Proteomes" id="UP000564885">
    <property type="component" value="Unassembled WGS sequence"/>
</dbReference>
<dbReference type="Gene3D" id="1.10.10.10">
    <property type="entry name" value="Winged helix-like DNA-binding domain superfamily/Winged helix DNA-binding domain"/>
    <property type="match status" value="2"/>
</dbReference>
<dbReference type="GO" id="GO:0051304">
    <property type="term" value="P:chromosome separation"/>
    <property type="evidence" value="ECO:0007669"/>
    <property type="project" value="InterPro"/>
</dbReference>
<dbReference type="PANTHER" id="PTHR34298">
    <property type="entry name" value="SEGREGATION AND CONDENSATION PROTEIN B"/>
    <property type="match status" value="1"/>
</dbReference>
<protein>
    <submittedName>
        <fullName evidence="5">SMC-Scp complex subunit ScpB</fullName>
    </submittedName>
</protein>
<keyword evidence="1" id="KW-0963">Cytoplasm</keyword>
<evidence type="ECO:0000256" key="4">
    <source>
        <dbReference type="ARBA" id="ARBA00023306"/>
    </source>
</evidence>
<evidence type="ECO:0000256" key="2">
    <source>
        <dbReference type="ARBA" id="ARBA00022618"/>
    </source>
</evidence>
<gene>
    <name evidence="5" type="primary">scpB</name>
    <name evidence="5" type="ORF">HJG44_13405</name>
</gene>
<dbReference type="AlphaFoldDB" id="A0A849IBG1"/>
<reference evidence="5 6" key="1">
    <citation type="submission" date="2020-04" db="EMBL/GenBank/DDBJ databases">
        <title>Enterovirga sp. isolate from soil.</title>
        <authorList>
            <person name="Chea S."/>
            <person name="Kim D.-U."/>
        </authorList>
    </citation>
    <scope>NUCLEOTIDE SEQUENCE [LARGE SCALE GENOMIC DNA]</scope>
    <source>
        <strain evidence="5 6">DB1703</strain>
    </source>
</reference>
<comment type="caution">
    <text evidence="5">The sequence shown here is derived from an EMBL/GenBank/DDBJ whole genome shotgun (WGS) entry which is preliminary data.</text>
</comment>
<keyword evidence="4" id="KW-0131">Cell cycle</keyword>
<dbReference type="Pfam" id="PF04079">
    <property type="entry name" value="SMC_ScpB"/>
    <property type="match status" value="1"/>
</dbReference>
<dbReference type="InterPro" id="IPR036390">
    <property type="entry name" value="WH_DNA-bd_sf"/>
</dbReference>